<dbReference type="EC" id="5.3.1.15" evidence="8"/>
<accession>B1ZNI7</accession>
<dbReference type="GO" id="GO:0046872">
    <property type="term" value="F:metal ion binding"/>
    <property type="evidence" value="ECO:0007669"/>
    <property type="project" value="UniProtKB-KW"/>
</dbReference>
<keyword evidence="2" id="KW-0479">Metal-binding</keyword>
<dbReference type="OrthoDB" id="27002at2"/>
<evidence type="ECO:0000256" key="4">
    <source>
        <dbReference type="ARBA" id="ARBA00023235"/>
    </source>
</evidence>
<dbReference type="RefSeq" id="WP_012373959.1">
    <property type="nucleotide sequence ID" value="NC_010571.1"/>
</dbReference>
<dbReference type="STRING" id="452637.Oter_1133"/>
<evidence type="ECO:0000256" key="5">
    <source>
        <dbReference type="ARBA" id="ARBA00023277"/>
    </source>
</evidence>
<evidence type="ECO:0000313" key="10">
    <source>
        <dbReference type="Proteomes" id="UP000007013"/>
    </source>
</evidence>
<dbReference type="KEGG" id="ote:Oter_1133"/>
<dbReference type="InterPro" id="IPR011051">
    <property type="entry name" value="RmlC_Cupin_sf"/>
</dbReference>
<dbReference type="GO" id="GO:0047828">
    <property type="term" value="F:D-lyxose ketol-isomerase activity"/>
    <property type="evidence" value="ECO:0007669"/>
    <property type="project" value="UniProtKB-EC"/>
</dbReference>
<name>B1ZNI7_OPITP</name>
<dbReference type="Pfam" id="PF07385">
    <property type="entry name" value="Lyx_isomer"/>
    <property type="match status" value="1"/>
</dbReference>
<proteinExistence type="inferred from homology"/>
<dbReference type="InterPro" id="IPR047581">
    <property type="entry name" value="EcSI_cupin"/>
</dbReference>
<evidence type="ECO:0000256" key="1">
    <source>
        <dbReference type="ARBA" id="ARBA00001936"/>
    </source>
</evidence>
<keyword evidence="10" id="KW-1185">Reference proteome</keyword>
<dbReference type="Proteomes" id="UP000007013">
    <property type="component" value="Chromosome"/>
</dbReference>
<evidence type="ECO:0000256" key="3">
    <source>
        <dbReference type="ARBA" id="ARBA00023211"/>
    </source>
</evidence>
<organism evidence="9 10">
    <name type="scientific">Opitutus terrae (strain DSM 11246 / JCM 15787 / PB90-1)</name>
    <dbReference type="NCBI Taxonomy" id="452637"/>
    <lineage>
        <taxon>Bacteria</taxon>
        <taxon>Pseudomonadati</taxon>
        <taxon>Verrucomicrobiota</taxon>
        <taxon>Opitutia</taxon>
        <taxon>Opitutales</taxon>
        <taxon>Opitutaceae</taxon>
        <taxon>Opitutus</taxon>
    </lineage>
</organism>
<gene>
    <name evidence="9" type="ordered locus">Oter_1133</name>
</gene>
<dbReference type="SUPFAM" id="SSF51182">
    <property type="entry name" value="RmlC-like cupins"/>
    <property type="match status" value="1"/>
</dbReference>
<evidence type="ECO:0000313" key="9">
    <source>
        <dbReference type="EMBL" id="ACB74421.1"/>
    </source>
</evidence>
<dbReference type="CDD" id="cd20309">
    <property type="entry name" value="cupin_EcSI"/>
    <property type="match status" value="1"/>
</dbReference>
<keyword evidence="5" id="KW-0119">Carbohydrate metabolism</keyword>
<evidence type="ECO:0000256" key="7">
    <source>
        <dbReference type="ARBA" id="ARBA00044951"/>
    </source>
</evidence>
<evidence type="ECO:0000256" key="6">
    <source>
        <dbReference type="ARBA" id="ARBA00044907"/>
    </source>
</evidence>
<dbReference type="EMBL" id="CP001032">
    <property type="protein sequence ID" value="ACB74421.1"/>
    <property type="molecule type" value="Genomic_DNA"/>
</dbReference>
<dbReference type="HOGENOM" id="CLU_1204311_0_0_0"/>
<keyword evidence="4" id="KW-0413">Isomerase</keyword>
<evidence type="ECO:0000256" key="2">
    <source>
        <dbReference type="ARBA" id="ARBA00022723"/>
    </source>
</evidence>
<dbReference type="InterPro" id="IPR010864">
    <property type="entry name" value="D-lyxose_isomer"/>
</dbReference>
<dbReference type="Gene3D" id="2.60.120.10">
    <property type="entry name" value="Jelly Rolls"/>
    <property type="match status" value="1"/>
</dbReference>
<comment type="catalytic activity">
    <reaction evidence="6">
        <text>D-lyxose = D-xylulose</text>
        <dbReference type="Rhea" id="RHEA:14201"/>
        <dbReference type="ChEBI" id="CHEBI:16789"/>
        <dbReference type="ChEBI" id="CHEBI:17140"/>
        <dbReference type="EC" id="5.3.1.15"/>
    </reaction>
</comment>
<dbReference type="InterPro" id="IPR014710">
    <property type="entry name" value="RmlC-like_jellyroll"/>
</dbReference>
<dbReference type="AlphaFoldDB" id="B1ZNI7"/>
<dbReference type="eggNOG" id="COG3822">
    <property type="taxonomic scope" value="Bacteria"/>
</dbReference>
<comment type="cofactor">
    <cofactor evidence="1">
        <name>Mn(2+)</name>
        <dbReference type="ChEBI" id="CHEBI:29035"/>
    </cofactor>
</comment>
<keyword evidence="3" id="KW-0464">Manganese</keyword>
<reference evidence="9 10" key="1">
    <citation type="journal article" date="2011" name="J. Bacteriol.">
        <title>Genome sequence of the verrucomicrobium Opitutus terrae PB90-1, an abundant inhabitant of rice paddy soil ecosystems.</title>
        <authorList>
            <person name="van Passel M.W."/>
            <person name="Kant R."/>
            <person name="Palva A."/>
            <person name="Copeland A."/>
            <person name="Lucas S."/>
            <person name="Lapidus A."/>
            <person name="Glavina del Rio T."/>
            <person name="Pitluck S."/>
            <person name="Goltsman E."/>
            <person name="Clum A."/>
            <person name="Sun H."/>
            <person name="Schmutz J."/>
            <person name="Larimer F.W."/>
            <person name="Land M.L."/>
            <person name="Hauser L."/>
            <person name="Kyrpides N."/>
            <person name="Mikhailova N."/>
            <person name="Richardson P.P."/>
            <person name="Janssen P.H."/>
            <person name="de Vos W.M."/>
            <person name="Smidt H."/>
        </authorList>
    </citation>
    <scope>NUCLEOTIDE SEQUENCE [LARGE SCALE GENOMIC DNA]</scope>
    <source>
        <strain evidence="10">DSM 11246 / JCM 15787 / PB90-1</strain>
    </source>
</reference>
<sequence>MKRSEINRAFHEASDCFAKQGWALPPRPRWDITDFGLGDFRRCGLTLVNLATEPEYCEKLMYARRGQITPCHAHQKKKEDIICRVGELSLRLWPTKPASAGESTETFPVRVDGEVYAATAGKLLVLFAGSRVTLPPGLWHEFFPTSEECIIGEVSTANDDLRDNFFLDAEIGRFSTIEEDAPAHVRLVSE</sequence>
<comment type="similarity">
    <text evidence="7">Belongs to the D-lyxose ketol-isomerase family.</text>
</comment>
<protein>
    <recommendedName>
        <fullName evidence="8">D-lyxose ketol-isomerase</fullName>
        <ecNumber evidence="8">5.3.1.15</ecNumber>
    </recommendedName>
</protein>
<evidence type="ECO:0000256" key="8">
    <source>
        <dbReference type="ARBA" id="ARBA00044972"/>
    </source>
</evidence>